<comment type="caution">
    <text evidence="5">The sequence shown here is derived from an EMBL/GenBank/DDBJ whole genome shotgun (WGS) entry which is preliminary data.</text>
</comment>
<feature type="chain" id="PRO_5033033725" evidence="4">
    <location>
        <begin position="21"/>
        <end position="543"/>
    </location>
</feature>
<dbReference type="Pfam" id="PF04199">
    <property type="entry name" value="Cyclase"/>
    <property type="match status" value="2"/>
</dbReference>
<keyword evidence="3" id="KW-0964">Secreted</keyword>
<dbReference type="InterPro" id="IPR037175">
    <property type="entry name" value="KFase_sf"/>
</dbReference>
<accession>A0A811PWX7</accession>
<dbReference type="OrthoDB" id="7108654at2759"/>
<reference evidence="5" key="1">
    <citation type="submission" date="2020-10" db="EMBL/GenBank/DDBJ databases">
        <authorList>
            <person name="Han B."/>
            <person name="Lu T."/>
            <person name="Zhao Q."/>
            <person name="Huang X."/>
            <person name="Zhao Y."/>
        </authorList>
    </citation>
    <scope>NUCLEOTIDE SEQUENCE</scope>
</reference>
<keyword evidence="3" id="KW-0272">Extracellular matrix</keyword>
<dbReference type="AlphaFoldDB" id="A0A811PWX7"/>
<comment type="similarity">
    <text evidence="2">Belongs to the Cyclase 1 superfamily.</text>
</comment>
<evidence type="ECO:0000313" key="6">
    <source>
        <dbReference type="Proteomes" id="UP000604825"/>
    </source>
</evidence>
<dbReference type="Proteomes" id="UP000604825">
    <property type="component" value="Unassembled WGS sequence"/>
</dbReference>
<protein>
    <submittedName>
        <fullName evidence="5">Uncharacterized protein</fullName>
    </submittedName>
</protein>
<evidence type="ECO:0000313" key="5">
    <source>
        <dbReference type="EMBL" id="CAD6247807.1"/>
    </source>
</evidence>
<dbReference type="PANTHER" id="PTHR31118:SF27">
    <property type="entry name" value="CYCLASE-LIKE PROTEIN 1"/>
    <property type="match status" value="1"/>
</dbReference>
<dbReference type="Gene3D" id="3.50.30.50">
    <property type="entry name" value="Putative cyclase"/>
    <property type="match status" value="2"/>
</dbReference>
<dbReference type="SUPFAM" id="SSF102198">
    <property type="entry name" value="Putative cyclase"/>
    <property type="match status" value="2"/>
</dbReference>
<comment type="subcellular location">
    <subcellularLocation>
        <location evidence="1">Secreted</location>
        <location evidence="1">Extracellular space</location>
        <location evidence="1">Extracellular matrix</location>
    </subcellularLocation>
</comment>
<keyword evidence="6" id="KW-1185">Reference proteome</keyword>
<sequence>MGAALLLALLLAAVPLSASAADDAHQRYSDEGTCTVDAPAAAGAGAELRRLEERGPGRIIDITHAYVPDLPAFATGAVTGPVVRLKESMADGSEYNLSELRMECHAGTHVDAPGHINQAHFAAGLDVDTLDLDVLNGPALLVDVPRDTNITAEAMKFLNIPRGVRRVLFRTLNTDRKLMWRKGGDMSYVGFTEDGAQWLVDNTDIKLIGVDGLSVAAFDYLISAHVVFFKTPDIIPVEGLKLDDIEAGIYMLHCLPLRLVGAEDAERNQESLNAEGNPQGPGLSKAVASKQLSCRNIIAQLALIFLSSGLLDCVAPSPSGRLDCELVAMSASLLMAMLLLASTVVPRVPVARGSGMSAAHPAYADATAYGPAAASAVEAGLEEYGGGRIVDITHAYRPELPFPGRDGLGAVTRLTESMANGSVNNVSELRMVVHSGTHVDAPGHMVQEHFEAGLGVDKLDLDVLNGPALLIDVPRHTNITAQAMESLNITKGIRRVLFRTLNTDRKLMWTKEIDTSFVGFTEDGAQWLVDNTDIKLVGIDYLI</sequence>
<dbReference type="GO" id="GO:0019441">
    <property type="term" value="P:L-tryptophan catabolic process to kynurenine"/>
    <property type="evidence" value="ECO:0007669"/>
    <property type="project" value="InterPro"/>
</dbReference>
<evidence type="ECO:0000256" key="3">
    <source>
        <dbReference type="ARBA" id="ARBA00022530"/>
    </source>
</evidence>
<evidence type="ECO:0000256" key="1">
    <source>
        <dbReference type="ARBA" id="ARBA00004498"/>
    </source>
</evidence>
<keyword evidence="4" id="KW-0732">Signal</keyword>
<feature type="signal peptide" evidence="4">
    <location>
        <begin position="1"/>
        <end position="20"/>
    </location>
</feature>
<evidence type="ECO:0000256" key="4">
    <source>
        <dbReference type="SAM" id="SignalP"/>
    </source>
</evidence>
<proteinExistence type="inferred from homology"/>
<dbReference type="GO" id="GO:0004061">
    <property type="term" value="F:arylformamidase activity"/>
    <property type="evidence" value="ECO:0007669"/>
    <property type="project" value="InterPro"/>
</dbReference>
<gene>
    <name evidence="5" type="ORF">NCGR_LOCUS31985</name>
</gene>
<dbReference type="PANTHER" id="PTHR31118">
    <property type="entry name" value="CYCLASE-LIKE PROTEIN 2"/>
    <property type="match status" value="1"/>
</dbReference>
<dbReference type="InterPro" id="IPR007325">
    <property type="entry name" value="KFase/CYL"/>
</dbReference>
<dbReference type="EMBL" id="CAJGYO010000007">
    <property type="protein sequence ID" value="CAD6247807.1"/>
    <property type="molecule type" value="Genomic_DNA"/>
</dbReference>
<organism evidence="5 6">
    <name type="scientific">Miscanthus lutarioriparius</name>
    <dbReference type="NCBI Taxonomy" id="422564"/>
    <lineage>
        <taxon>Eukaryota</taxon>
        <taxon>Viridiplantae</taxon>
        <taxon>Streptophyta</taxon>
        <taxon>Embryophyta</taxon>
        <taxon>Tracheophyta</taxon>
        <taxon>Spermatophyta</taxon>
        <taxon>Magnoliopsida</taxon>
        <taxon>Liliopsida</taxon>
        <taxon>Poales</taxon>
        <taxon>Poaceae</taxon>
        <taxon>PACMAD clade</taxon>
        <taxon>Panicoideae</taxon>
        <taxon>Andropogonodae</taxon>
        <taxon>Andropogoneae</taxon>
        <taxon>Saccharinae</taxon>
        <taxon>Miscanthus</taxon>
    </lineage>
</organism>
<evidence type="ECO:0000256" key="2">
    <source>
        <dbReference type="ARBA" id="ARBA00007865"/>
    </source>
</evidence>
<name>A0A811PWX7_9POAL</name>